<evidence type="ECO:0000256" key="7">
    <source>
        <dbReference type="ARBA" id="ARBA00023136"/>
    </source>
</evidence>
<dbReference type="SUPFAM" id="SSF161098">
    <property type="entry name" value="MetI-like"/>
    <property type="match status" value="2"/>
</dbReference>
<keyword evidence="3" id="KW-1003">Cell membrane</keyword>
<sequence length="566" mass="59981">MTAIFRTERLTLVFLVLTITAICGLPLLLLFKIGLTAEGSLNIAPLLEALQSRSVLRALWHSLESSALSALFATILGTALALVIGLTNVRAKGLLVFLILLPMMIPPHVTAIAWIQALGPASPVLRWLSIAPELGSDHPLYSREGLVLLLTLQHSPLVFLLVRAALRSFPRELSDAARVSGSGATRMLVKITLPLLSPALMAGFALAFVAALGNFGINALIGIPARYTTLPVLVWRRLASFGPDVLPNVAIISVILALVALVAIVIQTVLQKRMRSALVGLPQAPLDIALGKHRLPVEALLWLFVASVLLLPAASLLATSLVKTYGLDLSLETLTLSNFAEVLWRQSVTLRAFANSTGIATLAALVIAGLSILLGYFLVSRKAGQRMLAGIAGSQAEIAFAVPGLVMSIAFILAFIRPLPIINISLYGTLWIILIAYVSCFVAVGLKPVVAAFLQMDMSLEDAARVSGAGFGRRIRTIFAPLVAPAAASGGILVFLTAYNEVTVSALLWSTGNETIGTTIFNYEDGGYTTLAAAMSVVVVLATIVIMVAMNALTKKVPAGTIPWRS</sequence>
<name>A0A944CCL3_9HYPH</name>
<feature type="transmembrane region" description="Helical" evidence="8">
    <location>
        <begin position="12"/>
        <end position="31"/>
    </location>
</feature>
<feature type="transmembrane region" description="Helical" evidence="8">
    <location>
        <begin position="398"/>
        <end position="416"/>
    </location>
</feature>
<feature type="transmembrane region" description="Helical" evidence="8">
    <location>
        <begin position="300"/>
        <end position="322"/>
    </location>
</feature>
<dbReference type="Proteomes" id="UP000705379">
    <property type="component" value="Unassembled WGS sequence"/>
</dbReference>
<keyword evidence="7 8" id="KW-0472">Membrane</keyword>
<feature type="transmembrane region" description="Helical" evidence="8">
    <location>
        <begin position="195"/>
        <end position="225"/>
    </location>
</feature>
<keyword evidence="5 8" id="KW-0812">Transmembrane</keyword>
<reference evidence="10" key="1">
    <citation type="submission" date="2018-08" db="EMBL/GenBank/DDBJ databases">
        <authorList>
            <person name="Jin W."/>
            <person name="Wang H."/>
            <person name="Yang Y."/>
            <person name="Li M."/>
            <person name="Liu J."/>
        </authorList>
    </citation>
    <scope>NUCLEOTIDE SEQUENCE</scope>
    <source>
        <strain evidence="10">AESS21</strain>
    </source>
</reference>
<comment type="similarity">
    <text evidence="8">Belongs to the binding-protein-dependent transport system permease family.</text>
</comment>
<evidence type="ECO:0000256" key="3">
    <source>
        <dbReference type="ARBA" id="ARBA00022475"/>
    </source>
</evidence>
<evidence type="ECO:0000256" key="5">
    <source>
        <dbReference type="ARBA" id="ARBA00022692"/>
    </source>
</evidence>
<feature type="transmembrane region" description="Helical" evidence="8">
    <location>
        <begin position="146"/>
        <end position="166"/>
    </location>
</feature>
<evidence type="ECO:0000256" key="8">
    <source>
        <dbReference type="RuleBase" id="RU363032"/>
    </source>
</evidence>
<gene>
    <name evidence="10" type="ORF">DYI23_11645</name>
</gene>
<feature type="transmembrane region" description="Helical" evidence="8">
    <location>
        <begin position="67"/>
        <end position="87"/>
    </location>
</feature>
<keyword evidence="2 8" id="KW-0813">Transport</keyword>
<feature type="transmembrane region" description="Helical" evidence="8">
    <location>
        <begin position="531"/>
        <end position="553"/>
    </location>
</feature>
<evidence type="ECO:0000256" key="1">
    <source>
        <dbReference type="ARBA" id="ARBA00004429"/>
    </source>
</evidence>
<proteinExistence type="inferred from homology"/>
<dbReference type="RefSeq" id="WP_213216327.1">
    <property type="nucleotide sequence ID" value="NZ_QTKU01000002.1"/>
</dbReference>
<accession>A0A944CCL3</accession>
<dbReference type="PANTHER" id="PTHR43357:SF3">
    <property type="entry name" value="FE(3+)-TRANSPORT SYSTEM PERMEASE PROTEIN FBPB 2"/>
    <property type="match status" value="1"/>
</dbReference>
<dbReference type="CDD" id="cd06261">
    <property type="entry name" value="TM_PBP2"/>
    <property type="match status" value="2"/>
</dbReference>
<dbReference type="GO" id="GO:0055085">
    <property type="term" value="P:transmembrane transport"/>
    <property type="evidence" value="ECO:0007669"/>
    <property type="project" value="InterPro"/>
</dbReference>
<reference evidence="10" key="2">
    <citation type="journal article" date="2021" name="Microorganisms">
        <title>Bacterial Dimethylsulfoniopropionate Biosynthesis in the East China Sea.</title>
        <authorList>
            <person name="Liu J."/>
            <person name="Zhang Y."/>
            <person name="Liu J."/>
            <person name="Zhong H."/>
            <person name="Williams B.T."/>
            <person name="Zheng Y."/>
            <person name="Curson A.R.J."/>
            <person name="Sun C."/>
            <person name="Sun H."/>
            <person name="Song D."/>
            <person name="Wagner Mackenzie B."/>
            <person name="Bermejo Martinez A."/>
            <person name="Todd J.D."/>
            <person name="Zhang X.H."/>
        </authorList>
    </citation>
    <scope>NUCLEOTIDE SEQUENCE</scope>
    <source>
        <strain evidence="10">AESS21</strain>
    </source>
</reference>
<dbReference type="Gene3D" id="1.10.3720.10">
    <property type="entry name" value="MetI-like"/>
    <property type="match status" value="2"/>
</dbReference>
<keyword evidence="6 8" id="KW-1133">Transmembrane helix</keyword>
<evidence type="ECO:0000259" key="9">
    <source>
        <dbReference type="PROSITE" id="PS50928"/>
    </source>
</evidence>
<dbReference type="InterPro" id="IPR000515">
    <property type="entry name" value="MetI-like"/>
</dbReference>
<keyword evidence="4" id="KW-0997">Cell inner membrane</keyword>
<feature type="transmembrane region" description="Helical" evidence="8">
    <location>
        <begin position="245"/>
        <end position="266"/>
    </location>
</feature>
<dbReference type="PANTHER" id="PTHR43357">
    <property type="entry name" value="INNER MEMBRANE ABC TRANSPORTER PERMEASE PROTEIN YDCV"/>
    <property type="match status" value="1"/>
</dbReference>
<feature type="transmembrane region" description="Helical" evidence="8">
    <location>
        <begin position="94"/>
        <end position="117"/>
    </location>
</feature>
<dbReference type="EMBL" id="QTKU01000002">
    <property type="protein sequence ID" value="MBS8260876.1"/>
    <property type="molecule type" value="Genomic_DNA"/>
</dbReference>
<evidence type="ECO:0000256" key="2">
    <source>
        <dbReference type="ARBA" id="ARBA00022448"/>
    </source>
</evidence>
<feature type="transmembrane region" description="Helical" evidence="8">
    <location>
        <begin position="359"/>
        <end position="378"/>
    </location>
</feature>
<feature type="transmembrane region" description="Helical" evidence="8">
    <location>
        <begin position="428"/>
        <end position="454"/>
    </location>
</feature>
<dbReference type="InterPro" id="IPR035906">
    <property type="entry name" value="MetI-like_sf"/>
</dbReference>
<feature type="domain" description="ABC transmembrane type-1" evidence="9">
    <location>
        <begin position="59"/>
        <end position="267"/>
    </location>
</feature>
<evidence type="ECO:0000313" key="11">
    <source>
        <dbReference type="Proteomes" id="UP000705379"/>
    </source>
</evidence>
<organism evidence="10 11">
    <name type="scientific">Roseibium polysiphoniae</name>
    <dbReference type="NCBI Taxonomy" id="2571221"/>
    <lineage>
        <taxon>Bacteria</taxon>
        <taxon>Pseudomonadati</taxon>
        <taxon>Pseudomonadota</taxon>
        <taxon>Alphaproteobacteria</taxon>
        <taxon>Hyphomicrobiales</taxon>
        <taxon>Stappiaceae</taxon>
        <taxon>Roseibium</taxon>
    </lineage>
</organism>
<evidence type="ECO:0000313" key="10">
    <source>
        <dbReference type="EMBL" id="MBS8260876.1"/>
    </source>
</evidence>
<dbReference type="PROSITE" id="PS50928">
    <property type="entry name" value="ABC_TM1"/>
    <property type="match status" value="2"/>
</dbReference>
<comment type="caution">
    <text evidence="10">The sequence shown here is derived from an EMBL/GenBank/DDBJ whole genome shotgun (WGS) entry which is preliminary data.</text>
</comment>
<evidence type="ECO:0000256" key="6">
    <source>
        <dbReference type="ARBA" id="ARBA00022989"/>
    </source>
</evidence>
<dbReference type="GO" id="GO:0005886">
    <property type="term" value="C:plasma membrane"/>
    <property type="evidence" value="ECO:0007669"/>
    <property type="project" value="UniProtKB-SubCell"/>
</dbReference>
<comment type="subcellular location">
    <subcellularLocation>
        <location evidence="1">Cell inner membrane</location>
        <topology evidence="1">Multi-pass membrane protein</topology>
    </subcellularLocation>
    <subcellularLocation>
        <location evidence="8">Cell membrane</location>
        <topology evidence="8">Multi-pass membrane protein</topology>
    </subcellularLocation>
</comment>
<evidence type="ECO:0000256" key="4">
    <source>
        <dbReference type="ARBA" id="ARBA00022519"/>
    </source>
</evidence>
<feature type="domain" description="ABC transmembrane type-1" evidence="9">
    <location>
        <begin position="353"/>
        <end position="550"/>
    </location>
</feature>
<dbReference type="AlphaFoldDB" id="A0A944CCL3"/>
<protein>
    <submittedName>
        <fullName evidence="10">Iron ABC transporter permease</fullName>
    </submittedName>
</protein>
<dbReference type="Pfam" id="PF00528">
    <property type="entry name" value="BPD_transp_1"/>
    <property type="match status" value="2"/>
</dbReference>
<feature type="transmembrane region" description="Helical" evidence="8">
    <location>
        <begin position="475"/>
        <end position="499"/>
    </location>
</feature>